<proteinExistence type="predicted"/>
<gene>
    <name evidence="2" type="ORF">Pc20g00940</name>
    <name evidence="2" type="ORF">PCH_Pc20g00940</name>
</gene>
<name>B6HGQ8_PENRW</name>
<evidence type="ECO:0000313" key="3">
    <source>
        <dbReference type="Proteomes" id="UP000000724"/>
    </source>
</evidence>
<dbReference type="VEuPathDB" id="FungiDB:PCH_Pc20g00940"/>
<dbReference type="HOGENOM" id="CLU_1069988_0_0_1"/>
<accession>B6HGQ8</accession>
<evidence type="ECO:0000256" key="1">
    <source>
        <dbReference type="SAM" id="SignalP"/>
    </source>
</evidence>
<keyword evidence="3" id="KW-1185">Reference proteome</keyword>
<feature type="signal peptide" evidence="1">
    <location>
        <begin position="1"/>
        <end position="17"/>
    </location>
</feature>
<keyword evidence="1" id="KW-0732">Signal</keyword>
<dbReference type="AlphaFoldDB" id="B6HGQ8"/>
<feature type="chain" id="PRO_5002843617" evidence="1">
    <location>
        <begin position="18"/>
        <end position="260"/>
    </location>
</feature>
<reference evidence="2 3" key="1">
    <citation type="journal article" date="2008" name="Nat. Biotechnol.">
        <title>Genome sequencing and analysis of the filamentous fungus Penicillium chrysogenum.</title>
        <authorList>
            <person name="van den Berg M.A."/>
            <person name="Albang R."/>
            <person name="Albermann K."/>
            <person name="Badger J.H."/>
            <person name="Daran J.-M."/>
            <person name="Driessen A.J.M."/>
            <person name="Garcia-Estrada C."/>
            <person name="Fedorova N.D."/>
            <person name="Harris D.M."/>
            <person name="Heijne W.H.M."/>
            <person name="Joardar V.S."/>
            <person name="Kiel J.A.K.W."/>
            <person name="Kovalchuk A."/>
            <person name="Martin J.F."/>
            <person name="Nierman W.C."/>
            <person name="Nijland J.G."/>
            <person name="Pronk J.T."/>
            <person name="Roubos J.A."/>
            <person name="van der Klei I.J."/>
            <person name="van Peij N.N.M.E."/>
            <person name="Veenhuis M."/>
            <person name="von Doehren H."/>
            <person name="Wagner C."/>
            <person name="Wortman J.R."/>
            <person name="Bovenberg R.A.L."/>
        </authorList>
    </citation>
    <scope>NUCLEOTIDE SEQUENCE [LARGE SCALE GENOMIC DNA]</scope>
    <source>
        <strain evidence="3">ATCC 28089 / DSM 1075 / NRRL 1951 / Wisconsin 54-1255</strain>
    </source>
</reference>
<sequence length="260" mass="27879">MRYALIAPVLLAATALAVPVPNQGDVSVANRDVGDGIDAAADANVSGDASVNVKRDGGDGIDADAELSGDVSADVKRDGGNDIDADAELSGDVSADVKRDGGDGIDADVDADADYTKEERELTISNSLPFVCLLFGSFRRAQTRKSHVSQICLQNERSPLLIHSPQDSSNGRIHMYFTQIGDRWIVAQAKRIARYATLNYNLRSPSSGRDTVAIDFEGTEYGVARNITTGVGDQLLVSGELDLSILGKHEEERVRDRRTM</sequence>
<evidence type="ECO:0000313" key="2">
    <source>
        <dbReference type="EMBL" id="CAP85423.1"/>
    </source>
</evidence>
<protein>
    <submittedName>
        <fullName evidence="2">Uncharacterized protein</fullName>
    </submittedName>
</protein>
<organism evidence="2 3">
    <name type="scientific">Penicillium rubens (strain ATCC 28089 / DSM 1075 / NRRL 1951 / Wisconsin 54-1255)</name>
    <name type="common">Penicillium chrysogenum</name>
    <dbReference type="NCBI Taxonomy" id="500485"/>
    <lineage>
        <taxon>Eukaryota</taxon>
        <taxon>Fungi</taxon>
        <taxon>Dikarya</taxon>
        <taxon>Ascomycota</taxon>
        <taxon>Pezizomycotina</taxon>
        <taxon>Eurotiomycetes</taxon>
        <taxon>Eurotiomycetidae</taxon>
        <taxon>Eurotiales</taxon>
        <taxon>Aspergillaceae</taxon>
        <taxon>Penicillium</taxon>
        <taxon>Penicillium chrysogenum species complex</taxon>
    </lineage>
</organism>
<dbReference type="EMBL" id="AM920435">
    <property type="protein sequence ID" value="CAP85423.1"/>
    <property type="molecule type" value="Genomic_DNA"/>
</dbReference>
<dbReference type="Proteomes" id="UP000000724">
    <property type="component" value="Contig Pc00c20"/>
</dbReference>